<dbReference type="InterPro" id="IPR000182">
    <property type="entry name" value="GNAT_dom"/>
</dbReference>
<dbReference type="Gene3D" id="3.40.630.30">
    <property type="match status" value="1"/>
</dbReference>
<dbReference type="RefSeq" id="WP_142851792.1">
    <property type="nucleotide sequence ID" value="NZ_FXWW01000002.1"/>
</dbReference>
<evidence type="ECO:0000313" key="3">
    <source>
        <dbReference type="Proteomes" id="UP000315816"/>
    </source>
</evidence>
<dbReference type="PROSITE" id="PS51186">
    <property type="entry name" value="GNAT"/>
    <property type="match status" value="1"/>
</dbReference>
<protein>
    <submittedName>
        <fullName evidence="2">GNAT family N-acetyltransferase</fullName>
    </submittedName>
</protein>
<dbReference type="GO" id="GO:0016747">
    <property type="term" value="F:acyltransferase activity, transferring groups other than amino-acyl groups"/>
    <property type="evidence" value="ECO:0007669"/>
    <property type="project" value="InterPro"/>
</dbReference>
<comment type="caution">
    <text evidence="2">The sequence shown here is derived from an EMBL/GenBank/DDBJ whole genome shotgun (WGS) entry which is preliminary data.</text>
</comment>
<gene>
    <name evidence="2" type="ORF">FIL88_00085</name>
</gene>
<dbReference type="PANTHER" id="PTHR43792">
    <property type="entry name" value="GNAT FAMILY, PUTATIVE (AFU_ORTHOLOGUE AFUA_3G00765)-RELATED-RELATED"/>
    <property type="match status" value="1"/>
</dbReference>
<dbReference type="PANTHER" id="PTHR43792:SF1">
    <property type="entry name" value="N-ACETYLTRANSFERASE DOMAIN-CONTAINING PROTEIN"/>
    <property type="match status" value="1"/>
</dbReference>
<evidence type="ECO:0000259" key="1">
    <source>
        <dbReference type="PROSITE" id="PS51186"/>
    </source>
</evidence>
<keyword evidence="2" id="KW-0808">Transferase</keyword>
<accession>A0A545SZE5</accession>
<keyword evidence="3" id="KW-1185">Reference proteome</keyword>
<dbReference type="InterPro" id="IPR051531">
    <property type="entry name" value="N-acetyltransferase"/>
</dbReference>
<dbReference type="Proteomes" id="UP000315816">
    <property type="component" value="Unassembled WGS sequence"/>
</dbReference>
<organism evidence="2 3">
    <name type="scientific">Aliiroseovarius halocynthiae</name>
    <dbReference type="NCBI Taxonomy" id="985055"/>
    <lineage>
        <taxon>Bacteria</taxon>
        <taxon>Pseudomonadati</taxon>
        <taxon>Pseudomonadota</taxon>
        <taxon>Alphaproteobacteria</taxon>
        <taxon>Rhodobacterales</taxon>
        <taxon>Paracoccaceae</taxon>
        <taxon>Aliiroseovarius</taxon>
    </lineage>
</organism>
<dbReference type="AlphaFoldDB" id="A0A545SZE5"/>
<dbReference type="InterPro" id="IPR016181">
    <property type="entry name" value="Acyl_CoA_acyltransferase"/>
</dbReference>
<dbReference type="OrthoDB" id="6293260at2"/>
<proteinExistence type="predicted"/>
<dbReference type="SUPFAM" id="SSF55729">
    <property type="entry name" value="Acyl-CoA N-acyltransferases (Nat)"/>
    <property type="match status" value="1"/>
</dbReference>
<dbReference type="Pfam" id="PF13302">
    <property type="entry name" value="Acetyltransf_3"/>
    <property type="match status" value="1"/>
</dbReference>
<feature type="domain" description="N-acetyltransferase" evidence="1">
    <location>
        <begin position="12"/>
        <end position="165"/>
    </location>
</feature>
<sequence length="165" mass="18962">MTVIPTLKTERLLLRAPTFEDWPDFWELMKSERSVYMGGPFSTVHAWGDFCQGIAQWKMFGFGSLSIEVISTNQCVGRVEINYGPRCPEPELGWQVFDFAEGKGYAFEAAIEMRRWAFEVRELQTLVSYIDPRNQRSQGLAERLGAALDETAEKQDPDDLVYRHS</sequence>
<evidence type="ECO:0000313" key="2">
    <source>
        <dbReference type="EMBL" id="TQV70343.1"/>
    </source>
</evidence>
<dbReference type="EMBL" id="VICH01000001">
    <property type="protein sequence ID" value="TQV70343.1"/>
    <property type="molecule type" value="Genomic_DNA"/>
</dbReference>
<reference evidence="2 3" key="1">
    <citation type="submission" date="2019-06" db="EMBL/GenBank/DDBJ databases">
        <title>A novel species of marine bacteria.</title>
        <authorList>
            <person name="Wang Y."/>
        </authorList>
    </citation>
    <scope>NUCLEOTIDE SEQUENCE [LARGE SCALE GENOMIC DNA]</scope>
    <source>
        <strain evidence="2 3">MA1-10</strain>
    </source>
</reference>
<name>A0A545SZE5_9RHOB</name>